<dbReference type="GeneTree" id="ENSGT00530000065380"/>
<reference evidence="1" key="2">
    <citation type="submission" date="2025-08" db="UniProtKB">
        <authorList>
            <consortium name="Ensembl"/>
        </authorList>
    </citation>
    <scope>IDENTIFICATION</scope>
</reference>
<proteinExistence type="predicted"/>
<dbReference type="PANTHER" id="PTHR20003">
    <property type="entry name" value="GLYCOPROTEIN-RELATED"/>
    <property type="match status" value="1"/>
</dbReference>
<dbReference type="Ensembl" id="ENSCINT00000036259.1">
    <property type="protein sequence ID" value="ENSCINP00000032296.1"/>
    <property type="gene ID" value="ENSCING00000020415.1"/>
</dbReference>
<name>H2XRL2_CIOIN</name>
<dbReference type="OMA" id="EAYNINH"/>
<protein>
    <submittedName>
        <fullName evidence="1">Uncharacterized protein</fullName>
    </submittedName>
</protein>
<dbReference type="Proteomes" id="UP000008144">
    <property type="component" value="Unassembled WGS sequence"/>
</dbReference>
<reference evidence="2" key="1">
    <citation type="journal article" date="2002" name="Science">
        <title>The draft genome of Ciona intestinalis: insights into chordate and vertebrate origins.</title>
        <authorList>
            <person name="Dehal P."/>
            <person name="Satou Y."/>
            <person name="Campbell R.K."/>
            <person name="Chapman J."/>
            <person name="Degnan B."/>
            <person name="De Tomaso A."/>
            <person name="Davidson B."/>
            <person name="Di Gregorio A."/>
            <person name="Gelpke M."/>
            <person name="Goodstein D.M."/>
            <person name="Harafuji N."/>
            <person name="Hastings K.E."/>
            <person name="Ho I."/>
            <person name="Hotta K."/>
            <person name="Huang W."/>
            <person name="Kawashima T."/>
            <person name="Lemaire P."/>
            <person name="Martinez D."/>
            <person name="Meinertzhagen I.A."/>
            <person name="Necula S."/>
            <person name="Nonaka M."/>
            <person name="Putnam N."/>
            <person name="Rash S."/>
            <person name="Saiga H."/>
            <person name="Satake M."/>
            <person name="Terry A."/>
            <person name="Yamada L."/>
            <person name="Wang H.G."/>
            <person name="Awazu S."/>
            <person name="Azumi K."/>
            <person name="Boore J."/>
            <person name="Branno M."/>
            <person name="Chin-Bow S."/>
            <person name="DeSantis R."/>
            <person name="Doyle S."/>
            <person name="Francino P."/>
            <person name="Keys D.N."/>
            <person name="Haga S."/>
            <person name="Hayashi H."/>
            <person name="Hino K."/>
            <person name="Imai K.S."/>
            <person name="Inaba K."/>
            <person name="Kano S."/>
            <person name="Kobayashi K."/>
            <person name="Kobayashi M."/>
            <person name="Lee B.I."/>
            <person name="Makabe K.W."/>
            <person name="Manohar C."/>
            <person name="Matassi G."/>
            <person name="Medina M."/>
            <person name="Mochizuki Y."/>
            <person name="Mount S."/>
            <person name="Morishita T."/>
            <person name="Miura S."/>
            <person name="Nakayama A."/>
            <person name="Nishizaka S."/>
            <person name="Nomoto H."/>
            <person name="Ohta F."/>
            <person name="Oishi K."/>
            <person name="Rigoutsos I."/>
            <person name="Sano M."/>
            <person name="Sasaki A."/>
            <person name="Sasakura Y."/>
            <person name="Shoguchi E."/>
            <person name="Shin-i T."/>
            <person name="Spagnuolo A."/>
            <person name="Stainier D."/>
            <person name="Suzuki M.M."/>
            <person name="Tassy O."/>
            <person name="Takatori N."/>
            <person name="Tokuoka M."/>
            <person name="Yagi K."/>
            <person name="Yoshizaki F."/>
            <person name="Wada S."/>
            <person name="Zhang C."/>
            <person name="Hyatt P.D."/>
            <person name="Larimer F."/>
            <person name="Detter C."/>
            <person name="Doggett N."/>
            <person name="Glavina T."/>
            <person name="Hawkins T."/>
            <person name="Richardson P."/>
            <person name="Lucas S."/>
            <person name="Kohara Y."/>
            <person name="Levine M."/>
            <person name="Satoh N."/>
            <person name="Rokhsar D.S."/>
        </authorList>
    </citation>
    <scope>NUCLEOTIDE SEQUENCE [LARGE SCALE GENOMIC DNA]</scope>
</reference>
<organism evidence="1 2">
    <name type="scientific">Ciona intestinalis</name>
    <name type="common">Transparent sea squirt</name>
    <name type="synonym">Ascidia intestinalis</name>
    <dbReference type="NCBI Taxonomy" id="7719"/>
    <lineage>
        <taxon>Eukaryota</taxon>
        <taxon>Metazoa</taxon>
        <taxon>Chordata</taxon>
        <taxon>Tunicata</taxon>
        <taxon>Ascidiacea</taxon>
        <taxon>Phlebobranchia</taxon>
        <taxon>Cionidae</taxon>
        <taxon>Ciona</taxon>
    </lineage>
</organism>
<dbReference type="AlphaFoldDB" id="H2XRL2"/>
<evidence type="ECO:0000313" key="1">
    <source>
        <dbReference type="Ensembl" id="ENSCINP00000032296.1"/>
    </source>
</evidence>
<evidence type="ECO:0000313" key="2">
    <source>
        <dbReference type="Proteomes" id="UP000008144"/>
    </source>
</evidence>
<reference evidence="1" key="3">
    <citation type="submission" date="2025-09" db="UniProtKB">
        <authorList>
            <consortium name="Ensembl"/>
        </authorList>
    </citation>
    <scope>IDENTIFICATION</scope>
</reference>
<dbReference type="InParanoid" id="H2XRL2"/>
<sequence>CDNLLENIVKGKWVVRNKTLEGEIDNVYKRYWLERGIQSKWTREDGKCGYDKYKCVCGYDKINGSTWPKVGSWCDRHGDEPCCDNYMDGACRTANQDTCNCPKCIDTRKYVVAEAATWKSTGLCNWTNFIGDTACDTIENSQFNKIQFVGDSFMRNMFIGLMMLLSNDPNQGAWSIYTTAEQKERCHGVEFFFWDNCRGIIADVNQLPHYTKLCRYRTPKFSLSIEEEHRIKESGKLLGLVRNQLGKSGTLFVIGVGLHMGLNPTLTIESYLSPAVEVIEQHYSNSNATKWPKLVFVHPMPANLLKPTQNARSQGNDILNEFCAELNKYCKEHGIHVMDFRKVAQFTQSFDGSHYGLSVNLMKNQILLNFISSFRR</sequence>
<keyword evidence="2" id="KW-1185">Reference proteome</keyword>
<accession>H2XRL2</accession>
<dbReference type="HOGENOM" id="CLU_034888_0_0_1"/>
<dbReference type="PANTHER" id="PTHR20003:SF7">
    <property type="entry name" value="SGNH DOMAIN-CONTAINING PROTEIN"/>
    <property type="match status" value="1"/>
</dbReference>